<dbReference type="SUPFAM" id="SSF55874">
    <property type="entry name" value="ATPase domain of HSP90 chaperone/DNA topoisomerase II/histidine kinase"/>
    <property type="match status" value="1"/>
</dbReference>
<gene>
    <name evidence="1" type="ORF">A8M32_20455</name>
</gene>
<dbReference type="STRING" id="1752398.A8M32_20455"/>
<accession>A0A1E3V5F7</accession>
<reference evidence="2" key="1">
    <citation type="submission" date="2016-05" db="EMBL/GenBank/DDBJ databases">
        <authorList>
            <person name="Li Y."/>
        </authorList>
    </citation>
    <scope>NUCLEOTIDE SEQUENCE [LARGE SCALE GENOMIC DNA]</scope>
    <source>
        <strain evidence="2">YIC4027</strain>
    </source>
</reference>
<dbReference type="InterPro" id="IPR036890">
    <property type="entry name" value="HATPase_C_sf"/>
</dbReference>
<keyword evidence="2" id="KW-1185">Reference proteome</keyword>
<evidence type="ECO:0000313" key="1">
    <source>
        <dbReference type="EMBL" id="ODR88863.1"/>
    </source>
</evidence>
<evidence type="ECO:0000313" key="2">
    <source>
        <dbReference type="Proteomes" id="UP000094342"/>
    </source>
</evidence>
<sequence length="2340" mass="260085">MRFSEVVNPCLGVIEGTKAATWDEIGPEDLALLEAAASGIERGLLLWLPLRHDDILPAPKLAFADRRPKVEELITGFLENRAELHLILAGLRHLSRIELWRGGSQVFGLNRDESASRMSGFDMAGEMHTRSFRGAIHEQGAGSSTYVGREASGAQALLDALRNSDRWPQSPVFTELGEEMLPEKAAVHAAVILTDRASGMETLVDWAVFLPVMKAASLPTGPARVRLMLHGYFFVDSGRNFIEGFDTSNGLPGSVQSEWNALLRDEVLLPLVPAAIFDAFEAGMLSDDDLATMLSGVGRSEFGQRNRRAIASQHALARMLEENGGKVSANWRLLPADAALRWVPAANARAKFAFVDILPGIMRWAHERGLALATRPAALSRVALTWQPDEIEGLLAELSPRVFLQGGNAAALAELLEVVVGQNDRLREAAATRLLDLFRQALMENTSLANEEDLRAILGFLPQGQVIGLPKSAGRSRGVLRSLATARSAPLCLWSELLPHGAERRNLNSAEAVALLQGIKPLLERANDYEAAGAAALCIVKLLGRQLAALLEDARFRHLHILRATNGSGLAKLVSLSDLATASRDRRLFRDSPQSQQLVKLLYEAAPERGALIVRKAEADLLEEIGEPFVFADSSRENFARLILRGEEFGPLESRAKYLHSHFTEAPEARRAMRSMAAGQNCDDGTRLCALSDSMGPLATVAEELIAGEHSSLVVAPEILNGLNKRQLQLIEIHEIKGAELGDLLCRNIDKLTSSVLQDETALALLQSDVPDDHLRCLPIFPSRNGRKLVAAKTWKVGQYSTVPSALAEQVPILRRLGHAESDARMERLVPPWTPTALIDVALRQPQPHSFVKEILRALSDGADPSPKAIRSTKWLADRRGNSWAPEDILNLPQDILNAARQTLAQNSELAFLPLDELSSEFCDPEAIETLRKYRILPDGNGSLERLQLLIDEMKPVAVMGDDGQIVADLKTLADVGVDLSLPGWPLLAGLLRFSDAPPEELLRPFGKVRQGDKDSARRFLTALEKQIDSPKLHDAAWSVYREAFKDIGQWGEAERHAAFQHIRVRTEAETWEEGGKVARAGSGIAPTHLLHRDLREFLPPSDANEIGRPQQDAEKDETQVQAGSSLATSLKPILRFASSEVPPDMLLLFVGLVERSEPFRAVARECLSVVDQDITRIWSMIDHQVYDQFSPEPGVQTLAGRRSARRVRFESIQNPPTMIEVETLAGTGARLPTGELKALGVLGGVQNSLRTIWTGERNVREYRLQIATFAGRRPTSADAKALCLSLAEALIGDRSKQARCFDALDRLADECDRLDQSTVDAARAELEDRLPQVLDELKPRHGSGLWSARKAYRDSVDSIPVGRKQEEARPAAKHGLWEKVESSNNAAELLAAIRQRIEDYGYDPSRVLFELFQNADDATLQHPAPSEGRFRLTFRDDRMKVSHWGRLINHPGPDVEEGIKKGWRNDLFNMLLMNLSEKHDDVTGRFGLGFKSVHLLSSRVSIASHFVSCRIKGGMLPEAWAEGREVSVRLGAEGRPATVIEVEIDPERREDALRTFKAFQQAVAWLPAMARAIRCIEIDGHGEWRVEPVRLNAEGIALMSFHGREAGHALALDLGDETTLFVPLDMQGPTHAPKELARLWLLAPLAETLCSGWLMNGRRFRVDPGRGRLAGSEHEHEAMFTGFGRTLGARLVALYDLVSRDWVALCEAAGFADRSQDRGPAAFIRALGDLFEMDQVDQLARHMHGANRGFGRLIADRPALATGLPQPFSPFLRVGEVRFVVMGVLADSRLLTSLNGWQAVEIIGQAAISDSVARKIANLGFDRPPAFRLVDLLRQEVGEAKQVAPEAAHRLGALVNETLMKSADREEEADILEFLSSLKFLMSNGGWQKAALPPRAAKDCDEEEQRILDFAPEKHLAERGYVGNALTLYRLAMRQSGFQRGAQALAHWAGSARDEAGQRAVLTYILEGRQGADLGKLLANDRPDWLPETSDEFRTSPFGKSVSHEDLPRLLGILYPVEQRLLWSGVVQPALYEQEEDEADPQGFLRRLHDWWKKNHQEERKAYEETTYPPGFHPRLLAAQEADEQREGWFTFFALAIFRTLGRTHDGAHRNFITRARQEGWWKEMARAELPANPGPWLRNLEDFARPDVWKIDYPQWRRALTDLYVLARWLPDYVDAYRNLPKVLRQREAISLKDVWRLSASEIWQRRGLEGAPLTQSLGLGANWLIREGMRAELWGDSEKRLLIPYGWAASSRVRNLCRNHIGHDLGEPGDMELSRELHEVVESHLGLDADFLGDLDLPMQIVSDARREAVLLMLAGHCWRSDAHCEDELMELDYDEA</sequence>
<protein>
    <submittedName>
        <fullName evidence="1">Uncharacterized protein</fullName>
    </submittedName>
</protein>
<comment type="caution">
    <text evidence="1">The sequence shown here is derived from an EMBL/GenBank/DDBJ whole genome shotgun (WGS) entry which is preliminary data.</text>
</comment>
<name>A0A1E3V5F7_9HYPH</name>
<dbReference type="Proteomes" id="UP000094342">
    <property type="component" value="Unassembled WGS sequence"/>
</dbReference>
<organism evidence="1 2">
    <name type="scientific">Sinorhizobium alkalisoli</name>
    <dbReference type="NCBI Taxonomy" id="1752398"/>
    <lineage>
        <taxon>Bacteria</taxon>
        <taxon>Pseudomonadati</taxon>
        <taxon>Pseudomonadota</taxon>
        <taxon>Alphaproteobacteria</taxon>
        <taxon>Hyphomicrobiales</taxon>
        <taxon>Rhizobiaceae</taxon>
        <taxon>Sinorhizobium/Ensifer group</taxon>
        <taxon>Sinorhizobium</taxon>
    </lineage>
</organism>
<dbReference type="EMBL" id="LYBW01000062">
    <property type="protein sequence ID" value="ODR88863.1"/>
    <property type="molecule type" value="Genomic_DNA"/>
</dbReference>
<dbReference type="Gene3D" id="3.30.565.10">
    <property type="entry name" value="Histidine kinase-like ATPase, C-terminal domain"/>
    <property type="match status" value="1"/>
</dbReference>
<proteinExistence type="predicted"/>